<evidence type="ECO:0000259" key="1">
    <source>
        <dbReference type="Pfam" id="PF08241"/>
    </source>
</evidence>
<proteinExistence type="predicted"/>
<evidence type="ECO:0000313" key="3">
    <source>
        <dbReference type="Proteomes" id="UP000240509"/>
    </source>
</evidence>
<reference evidence="2 3" key="1">
    <citation type="submission" date="2018-03" db="EMBL/GenBank/DDBJ databases">
        <title>Alkalicoccus saliphilus sp. nov., isolated from a mineral pool.</title>
        <authorList>
            <person name="Zhao B."/>
        </authorList>
    </citation>
    <scope>NUCLEOTIDE SEQUENCE [LARGE SCALE GENOMIC DNA]</scope>
    <source>
        <strain evidence="2 3">6AG</strain>
    </source>
</reference>
<dbReference type="InterPro" id="IPR029063">
    <property type="entry name" value="SAM-dependent_MTases_sf"/>
</dbReference>
<dbReference type="CDD" id="cd02440">
    <property type="entry name" value="AdoMet_MTases"/>
    <property type="match status" value="1"/>
</dbReference>
<dbReference type="GO" id="GO:0008757">
    <property type="term" value="F:S-adenosylmethionine-dependent methyltransferase activity"/>
    <property type="evidence" value="ECO:0007669"/>
    <property type="project" value="InterPro"/>
</dbReference>
<dbReference type="PANTHER" id="PTHR43591">
    <property type="entry name" value="METHYLTRANSFERASE"/>
    <property type="match status" value="1"/>
</dbReference>
<sequence length="214" mass="23993">MRKFTAEEFDEKTAFFDAMACSPWFYNLQEELWHWNGFSNPVNLLDVGCGTGRLLIRKSASAQKAVGIDLSAGMVQAAEELAGPRNKNVQFLQGDAESMPFQDREFDTVMCTCVLFLMPDPSKMVREIYRVLRPGGHLALLNPAPYLTKAAAEKAAETLPPQERPMLIQWGRVAEKRHRFSEKAMEELLQKEGFLKVDSCISESGLGMLTTAVK</sequence>
<dbReference type="Gene3D" id="3.40.50.150">
    <property type="entry name" value="Vaccinia Virus protein VP39"/>
    <property type="match status" value="1"/>
</dbReference>
<dbReference type="Proteomes" id="UP000240509">
    <property type="component" value="Unassembled WGS sequence"/>
</dbReference>
<dbReference type="InterPro" id="IPR013216">
    <property type="entry name" value="Methyltransf_11"/>
</dbReference>
<comment type="caution">
    <text evidence="2">The sequence shown here is derived from an EMBL/GenBank/DDBJ whole genome shotgun (WGS) entry which is preliminary data.</text>
</comment>
<dbReference type="OrthoDB" id="9808140at2"/>
<name>A0A2T4U8G9_9BACI</name>
<dbReference type="Pfam" id="PF08241">
    <property type="entry name" value="Methyltransf_11"/>
    <property type="match status" value="1"/>
</dbReference>
<accession>A0A2T4U8G9</accession>
<organism evidence="2 3">
    <name type="scientific">Alkalicoccus saliphilus</name>
    <dbReference type="NCBI Taxonomy" id="200989"/>
    <lineage>
        <taxon>Bacteria</taxon>
        <taxon>Bacillati</taxon>
        <taxon>Bacillota</taxon>
        <taxon>Bacilli</taxon>
        <taxon>Bacillales</taxon>
        <taxon>Bacillaceae</taxon>
        <taxon>Alkalicoccus</taxon>
    </lineage>
</organism>
<dbReference type="SUPFAM" id="SSF53335">
    <property type="entry name" value="S-adenosyl-L-methionine-dependent methyltransferases"/>
    <property type="match status" value="1"/>
</dbReference>
<feature type="domain" description="Methyltransferase type 11" evidence="1">
    <location>
        <begin position="45"/>
        <end position="139"/>
    </location>
</feature>
<evidence type="ECO:0000313" key="2">
    <source>
        <dbReference type="EMBL" id="PTL39689.1"/>
    </source>
</evidence>
<gene>
    <name evidence="2" type="ORF">C6Y45_05065</name>
</gene>
<keyword evidence="3" id="KW-1185">Reference proteome</keyword>
<dbReference type="RefSeq" id="WP_107583945.1">
    <property type="nucleotide sequence ID" value="NZ_PZJJ01000005.1"/>
</dbReference>
<protein>
    <recommendedName>
        <fullName evidence="1">Methyltransferase type 11 domain-containing protein</fullName>
    </recommendedName>
</protein>
<dbReference type="AlphaFoldDB" id="A0A2T4U8G9"/>
<dbReference type="EMBL" id="PZJJ01000005">
    <property type="protein sequence ID" value="PTL39689.1"/>
    <property type="molecule type" value="Genomic_DNA"/>
</dbReference>